<keyword evidence="6" id="KW-1185">Reference proteome</keyword>
<sequence>MTTTKNRIASLPEEVARVITNAQVITSLAGAVRELIDNALDAGATVIDIRLVDNGTTSFEVVDNGSGIKADDFPNLAKAHCTSKLTNMDDFNALDTFGFRGEALHALALLSDLVIITRAESSPVASKLVFDHAGEITEKATCARGRGTTVTVNKLFSTMAVRRSELQRNYKKDLVLLIKTVQAFALAHPKIKFVFTNTLKMKKTPIFSTMGGTSKLKDVMAMLFGGRGKGKSDFVEIQDVLPEGIVRKMYELEKEPDIKFEVMKFHGYVTSTDSTASTDERQFLFVNNRHVDYPKAVKVIQDLYKQAHKHKNAGFVIFVDVHPSRVNVNITPDKRTVQLRDENIFLAKLHASLLTAFNGTKAMSTQIGLGSDAAPKEEVASQKLPNVWHSEKPTSSAASSKPSSSRASASDRPTKRGMAANSPPLGKRLKQTELPSSSRQRSPSYYTPVDTPSMSSSQSSAKSSSRAPPSRTSFPGLWSMPDNTTSANIQTPEMRKQLREARRNSPQKHQSTKPPAPVPEFTFEPVVVRRSNKETPPPREFSFSSYVDVDAEIESAIVVPPSKDSEPMDTDVRIEAEIRCPAPDARTLVEASNEPNPEVRYELVSKKDSAVAVYNFNKATKVVTAIKSKEHRTGAVIDHAGYITYLKTLADNGHFELPASAGEDDDDQKVIAEEKATEFLLQKESFNDMHILFQYNKSFIFTSLDKHVFAVDQHAADEKFNYENILNFTEIKRQKLIHPIELLLSPVQFQILVTNLDYFENCGFTFEIKEDHAKLSSVPNFYEHSFGADDVDEILAHLEQFPGQYYRSQRMLKAAASKACRRSIMVGDDLEKRQIRKLITNLSTLKNPWNCPHGRPTIRLLHINLPKRPSFEVSSATILLNQMNQFKRQQEQKAQMEQRETSLSQQEIDEAQQEADFDVL</sequence>
<evidence type="ECO:0000313" key="7">
    <source>
        <dbReference type="WBParaSite" id="Pan_g2804.t1"/>
    </source>
</evidence>
<dbReference type="Pfam" id="PF01119">
    <property type="entry name" value="DNA_mis_repair"/>
    <property type="match status" value="1"/>
</dbReference>
<feature type="region of interest" description="Disordered" evidence="3">
    <location>
        <begin position="374"/>
        <end position="523"/>
    </location>
</feature>
<dbReference type="Gene3D" id="3.30.565.10">
    <property type="entry name" value="Histidine kinase-like ATPase, C-terminal domain"/>
    <property type="match status" value="1"/>
</dbReference>
<dbReference type="AlphaFoldDB" id="A0A7E4VU38"/>
<feature type="domain" description="DNA mismatch repair protein S5" evidence="5">
    <location>
        <begin position="237"/>
        <end position="358"/>
    </location>
</feature>
<dbReference type="Gene3D" id="3.30.230.10">
    <property type="match status" value="1"/>
</dbReference>
<keyword evidence="2" id="KW-0227">DNA damage</keyword>
<dbReference type="InterPro" id="IPR014790">
    <property type="entry name" value="MutL_C"/>
</dbReference>
<evidence type="ECO:0000259" key="4">
    <source>
        <dbReference type="SMART" id="SM00853"/>
    </source>
</evidence>
<reference evidence="7" key="2">
    <citation type="submission" date="2020-10" db="UniProtKB">
        <authorList>
            <consortium name="WormBaseParasite"/>
        </authorList>
    </citation>
    <scope>IDENTIFICATION</scope>
</reference>
<dbReference type="InterPro" id="IPR020568">
    <property type="entry name" value="Ribosomal_Su5_D2-typ_SF"/>
</dbReference>
<evidence type="ECO:0000313" key="6">
    <source>
        <dbReference type="Proteomes" id="UP000492821"/>
    </source>
</evidence>
<feature type="compositionally biased region" description="Low complexity" evidence="3">
    <location>
        <begin position="435"/>
        <end position="473"/>
    </location>
</feature>
<dbReference type="PROSITE" id="PS00058">
    <property type="entry name" value="DNA_MISMATCH_REPAIR_1"/>
    <property type="match status" value="1"/>
</dbReference>
<dbReference type="InterPro" id="IPR014762">
    <property type="entry name" value="DNA_mismatch_repair_CS"/>
</dbReference>
<feature type="region of interest" description="Disordered" evidence="3">
    <location>
        <begin position="889"/>
        <end position="920"/>
    </location>
</feature>
<dbReference type="InterPro" id="IPR038973">
    <property type="entry name" value="MutL/Mlh/Pms-like"/>
</dbReference>
<dbReference type="GO" id="GO:0005524">
    <property type="term" value="F:ATP binding"/>
    <property type="evidence" value="ECO:0007669"/>
    <property type="project" value="InterPro"/>
</dbReference>
<dbReference type="FunFam" id="3.30.565.10:FF:000017">
    <property type="entry name" value="PMS1 homolog 1, mismatch repair system component"/>
    <property type="match status" value="1"/>
</dbReference>
<feature type="compositionally biased region" description="Basic and acidic residues" evidence="3">
    <location>
        <begin position="493"/>
        <end position="503"/>
    </location>
</feature>
<dbReference type="GO" id="GO:0140664">
    <property type="term" value="F:ATP-dependent DNA damage sensor activity"/>
    <property type="evidence" value="ECO:0007669"/>
    <property type="project" value="InterPro"/>
</dbReference>
<dbReference type="PANTHER" id="PTHR10073">
    <property type="entry name" value="DNA MISMATCH REPAIR PROTEIN MLH, PMS, MUTL"/>
    <property type="match status" value="1"/>
</dbReference>
<organism evidence="6 7">
    <name type="scientific">Panagrellus redivivus</name>
    <name type="common">Microworm</name>
    <dbReference type="NCBI Taxonomy" id="6233"/>
    <lineage>
        <taxon>Eukaryota</taxon>
        <taxon>Metazoa</taxon>
        <taxon>Ecdysozoa</taxon>
        <taxon>Nematoda</taxon>
        <taxon>Chromadorea</taxon>
        <taxon>Rhabditida</taxon>
        <taxon>Tylenchina</taxon>
        <taxon>Panagrolaimomorpha</taxon>
        <taxon>Panagrolaimoidea</taxon>
        <taxon>Panagrolaimidae</taxon>
        <taxon>Panagrellus</taxon>
    </lineage>
</organism>
<dbReference type="GO" id="GO:0016887">
    <property type="term" value="F:ATP hydrolysis activity"/>
    <property type="evidence" value="ECO:0007669"/>
    <property type="project" value="InterPro"/>
</dbReference>
<evidence type="ECO:0000256" key="3">
    <source>
        <dbReference type="SAM" id="MobiDB-lite"/>
    </source>
</evidence>
<dbReference type="FunFam" id="3.30.1370.100:FF:000001">
    <property type="entry name" value="Mismatch repair endonuclease pms1, putative"/>
    <property type="match status" value="1"/>
</dbReference>
<dbReference type="SMART" id="SM01340">
    <property type="entry name" value="DNA_mis_repair"/>
    <property type="match status" value="1"/>
</dbReference>
<feature type="compositionally biased region" description="Low complexity" evidence="3">
    <location>
        <begin position="395"/>
        <end position="410"/>
    </location>
</feature>
<dbReference type="SMART" id="SM00853">
    <property type="entry name" value="MutL_C"/>
    <property type="match status" value="1"/>
</dbReference>
<dbReference type="InterPro" id="IPR036890">
    <property type="entry name" value="HATPase_C_sf"/>
</dbReference>
<dbReference type="InterPro" id="IPR014721">
    <property type="entry name" value="Ribsml_uS5_D2-typ_fold_subgr"/>
</dbReference>
<dbReference type="InterPro" id="IPR013507">
    <property type="entry name" value="DNA_mismatch_S5_2-like"/>
</dbReference>
<dbReference type="GO" id="GO:0032389">
    <property type="term" value="C:MutLalpha complex"/>
    <property type="evidence" value="ECO:0007669"/>
    <property type="project" value="TreeGrafter"/>
</dbReference>
<comment type="similarity">
    <text evidence="1">Belongs to the DNA mismatch repair MutL/HexB family.</text>
</comment>
<feature type="domain" description="MutL C-terminal dimerisation" evidence="4">
    <location>
        <begin position="691"/>
        <end position="830"/>
    </location>
</feature>
<dbReference type="Pfam" id="PF08676">
    <property type="entry name" value="MutL_C"/>
    <property type="match status" value="1"/>
</dbReference>
<evidence type="ECO:0000259" key="5">
    <source>
        <dbReference type="SMART" id="SM01340"/>
    </source>
</evidence>
<dbReference type="PANTHER" id="PTHR10073:SF52">
    <property type="entry name" value="MISMATCH REPAIR ENDONUCLEASE PMS2"/>
    <property type="match status" value="1"/>
</dbReference>
<evidence type="ECO:0000256" key="2">
    <source>
        <dbReference type="ARBA" id="ARBA00022763"/>
    </source>
</evidence>
<dbReference type="GO" id="GO:0006298">
    <property type="term" value="P:mismatch repair"/>
    <property type="evidence" value="ECO:0007669"/>
    <property type="project" value="InterPro"/>
</dbReference>
<dbReference type="InterPro" id="IPR037198">
    <property type="entry name" value="MutL_C_sf"/>
</dbReference>
<dbReference type="InterPro" id="IPR042121">
    <property type="entry name" value="MutL_C_regsub"/>
</dbReference>
<dbReference type="SUPFAM" id="SSF55874">
    <property type="entry name" value="ATPase domain of HSP90 chaperone/DNA topoisomerase II/histidine kinase"/>
    <property type="match status" value="1"/>
</dbReference>
<dbReference type="Gene3D" id="3.30.1540.20">
    <property type="entry name" value="MutL, C-terminal domain, dimerisation subdomain"/>
    <property type="match status" value="1"/>
</dbReference>
<accession>A0A7E4VU38</accession>
<dbReference type="Gene3D" id="3.30.1370.100">
    <property type="entry name" value="MutL, C-terminal domain, regulatory subdomain"/>
    <property type="match status" value="1"/>
</dbReference>
<name>A0A7E4VU38_PANRE</name>
<dbReference type="NCBIfam" id="TIGR00585">
    <property type="entry name" value="mutl"/>
    <property type="match status" value="1"/>
</dbReference>
<dbReference type="Pfam" id="PF13589">
    <property type="entry name" value="HATPase_c_3"/>
    <property type="match status" value="1"/>
</dbReference>
<dbReference type="InterPro" id="IPR042120">
    <property type="entry name" value="MutL_C_dimsub"/>
</dbReference>
<dbReference type="InterPro" id="IPR002099">
    <property type="entry name" value="MutL/Mlh/PMS"/>
</dbReference>
<feature type="compositionally biased region" description="Basic and acidic residues" evidence="3">
    <location>
        <begin position="889"/>
        <end position="900"/>
    </location>
</feature>
<evidence type="ECO:0000256" key="1">
    <source>
        <dbReference type="ARBA" id="ARBA00006082"/>
    </source>
</evidence>
<dbReference type="GO" id="GO:0030983">
    <property type="term" value="F:mismatched DNA binding"/>
    <property type="evidence" value="ECO:0007669"/>
    <property type="project" value="InterPro"/>
</dbReference>
<protein>
    <submittedName>
        <fullName evidence="7">DNA_mis_repair domain-containing protein</fullName>
    </submittedName>
</protein>
<dbReference type="Proteomes" id="UP000492821">
    <property type="component" value="Unassembled WGS sequence"/>
</dbReference>
<reference evidence="6" key="1">
    <citation type="journal article" date="2013" name="Genetics">
        <title>The draft genome and transcriptome of Panagrellus redivivus are shaped by the harsh demands of a free-living lifestyle.</title>
        <authorList>
            <person name="Srinivasan J."/>
            <person name="Dillman A.R."/>
            <person name="Macchietto M.G."/>
            <person name="Heikkinen L."/>
            <person name="Lakso M."/>
            <person name="Fracchia K.M."/>
            <person name="Antoshechkin I."/>
            <person name="Mortazavi A."/>
            <person name="Wong G."/>
            <person name="Sternberg P.W."/>
        </authorList>
    </citation>
    <scope>NUCLEOTIDE SEQUENCE [LARGE SCALE GENOMIC DNA]</scope>
    <source>
        <strain evidence="6">MT8872</strain>
    </source>
</reference>
<dbReference type="SUPFAM" id="SSF54211">
    <property type="entry name" value="Ribosomal protein S5 domain 2-like"/>
    <property type="match status" value="1"/>
</dbReference>
<feature type="compositionally biased region" description="Polar residues" evidence="3">
    <location>
        <begin position="481"/>
        <end position="491"/>
    </location>
</feature>
<dbReference type="CDD" id="cd16926">
    <property type="entry name" value="HATPase_MutL-MLH-PMS-like"/>
    <property type="match status" value="1"/>
</dbReference>
<feature type="compositionally biased region" description="Acidic residues" evidence="3">
    <location>
        <begin position="907"/>
        <end position="920"/>
    </location>
</feature>
<dbReference type="SUPFAM" id="SSF118116">
    <property type="entry name" value="DNA mismatch repair protein MutL"/>
    <property type="match status" value="1"/>
</dbReference>
<proteinExistence type="inferred from homology"/>
<dbReference type="WBParaSite" id="Pan_g2804.t1">
    <property type="protein sequence ID" value="Pan_g2804.t1"/>
    <property type="gene ID" value="Pan_g2804"/>
</dbReference>